<reference evidence="2 3" key="1">
    <citation type="submission" date="2012-05" db="EMBL/GenBank/DDBJ databases">
        <authorList>
            <person name="Weinstock G."/>
            <person name="Sodergren E."/>
            <person name="Lobos E.A."/>
            <person name="Fulton L."/>
            <person name="Fulton R."/>
            <person name="Courtney L."/>
            <person name="Fronick C."/>
            <person name="O'Laughlin M."/>
            <person name="Godfrey J."/>
            <person name="Wilson R.M."/>
            <person name="Miner T."/>
            <person name="Farmer C."/>
            <person name="Delehaunty K."/>
            <person name="Cordes M."/>
            <person name="Minx P."/>
            <person name="Tomlinson C."/>
            <person name="Chen J."/>
            <person name="Wollam A."/>
            <person name="Pepin K.H."/>
            <person name="Bhonagiri V."/>
            <person name="Zhang X."/>
            <person name="Suruliraj S."/>
            <person name="Warren W."/>
            <person name="Mitreva M."/>
            <person name="Mardis E.R."/>
            <person name="Wilson R.K."/>
        </authorList>
    </citation>
    <scope>NUCLEOTIDE SEQUENCE [LARGE SCALE GENOMIC DNA]</scope>
    <source>
        <strain evidence="2 3">F0235</strain>
    </source>
</reference>
<name>L1MDM8_9CORY</name>
<dbReference type="EMBL" id="AMEM01000024">
    <property type="protein sequence ID" value="EKX89348.1"/>
    <property type="molecule type" value="Genomic_DNA"/>
</dbReference>
<dbReference type="Proteomes" id="UP000010445">
    <property type="component" value="Unassembled WGS sequence"/>
</dbReference>
<protein>
    <submittedName>
        <fullName evidence="2">Uncharacterized protein</fullName>
    </submittedName>
</protein>
<evidence type="ECO:0000313" key="3">
    <source>
        <dbReference type="Proteomes" id="UP000010445"/>
    </source>
</evidence>
<keyword evidence="1" id="KW-1133">Transmembrane helix</keyword>
<feature type="transmembrane region" description="Helical" evidence="1">
    <location>
        <begin position="163"/>
        <end position="186"/>
    </location>
</feature>
<accession>L1MDM8</accession>
<dbReference type="PATRIC" id="fig|1035195.3.peg.1644"/>
<evidence type="ECO:0000256" key="1">
    <source>
        <dbReference type="SAM" id="Phobius"/>
    </source>
</evidence>
<keyword evidence="1" id="KW-0812">Transmembrane</keyword>
<proteinExistence type="predicted"/>
<dbReference type="eggNOG" id="ENOG5031IPT">
    <property type="taxonomic scope" value="Bacteria"/>
</dbReference>
<organism evidence="2 3">
    <name type="scientific">Corynebacterium durum F0235</name>
    <dbReference type="NCBI Taxonomy" id="1035195"/>
    <lineage>
        <taxon>Bacteria</taxon>
        <taxon>Bacillati</taxon>
        <taxon>Actinomycetota</taxon>
        <taxon>Actinomycetes</taxon>
        <taxon>Mycobacteriales</taxon>
        <taxon>Corynebacteriaceae</taxon>
        <taxon>Corynebacterium</taxon>
    </lineage>
</organism>
<dbReference type="HOGENOM" id="CLU_124344_0_0_11"/>
<dbReference type="AlphaFoldDB" id="L1MDM8"/>
<sequence length="187" mass="20705">MENLVWGARDSQGKVTSMKLHLGDPEGEVIATFVYDTSASPDVQFATLEGDSPEKIDLVFNGKGGAKADRPNGASFSAHPNKQRFSRSDEIMLDLGQRSLRMVNEAKSDWVIEDQDGTKLGQFSGANHGVRHVIVEMEPDAQLTPVEAAFVAWIARLTLEEKLVSTTWVLTMTLAAMTPFIIWYFFI</sequence>
<evidence type="ECO:0000313" key="2">
    <source>
        <dbReference type="EMBL" id="EKX89348.1"/>
    </source>
</evidence>
<dbReference type="OrthoDB" id="4418870at2"/>
<dbReference type="STRING" id="1035195.HMPREF9997_01819"/>
<gene>
    <name evidence="2" type="ORF">HMPREF9997_01819</name>
</gene>
<keyword evidence="3" id="KW-1185">Reference proteome</keyword>
<keyword evidence="1" id="KW-0472">Membrane</keyword>
<comment type="caution">
    <text evidence="2">The sequence shown here is derived from an EMBL/GenBank/DDBJ whole genome shotgun (WGS) entry which is preliminary data.</text>
</comment>
<dbReference type="RefSeq" id="WP_006064044.1">
    <property type="nucleotide sequence ID" value="NZ_KB290831.1"/>
</dbReference>